<dbReference type="Gene3D" id="3.60.40.10">
    <property type="entry name" value="PPM-type phosphatase domain"/>
    <property type="match status" value="1"/>
</dbReference>
<dbReference type="PANTHER" id="PTHR35801:SF1">
    <property type="entry name" value="PHOSPHOSERINE PHOSPHATASE RSBX"/>
    <property type="match status" value="1"/>
</dbReference>
<gene>
    <name evidence="2" type="ORF">C0Z20_16945</name>
</gene>
<proteinExistence type="predicted"/>
<dbReference type="Pfam" id="PF07228">
    <property type="entry name" value="SpoIIE"/>
    <property type="match status" value="1"/>
</dbReference>
<evidence type="ECO:0000313" key="3">
    <source>
        <dbReference type="Proteomes" id="UP000235777"/>
    </source>
</evidence>
<dbReference type="PANTHER" id="PTHR35801">
    <property type="entry name" value="PHOSPHOSERINE PHOSPHATASE RSBX"/>
    <property type="match status" value="1"/>
</dbReference>
<keyword evidence="3" id="KW-1185">Reference proteome</keyword>
<comment type="caution">
    <text evidence="2">The sequence shown here is derived from an EMBL/GenBank/DDBJ whole genome shotgun (WGS) entry which is preliminary data.</text>
</comment>
<dbReference type="AlphaFoldDB" id="A0A2N7X1F1"/>
<dbReference type="SUPFAM" id="SSF81606">
    <property type="entry name" value="PP2C-like"/>
    <property type="match status" value="1"/>
</dbReference>
<dbReference type="SMART" id="SM00331">
    <property type="entry name" value="PP2C_SIG"/>
    <property type="match status" value="1"/>
</dbReference>
<sequence length="207" mass="21633">MISPTVPPGGPIVEWGWAGRALDGPSGDLHVVVPFDGGTLVALLDGLGHGDAAAAASQAAVPVLEAHASEPVARLVQRCHEALRGTRGAVMTLASFDARDGSMTWTGVGNVDGILRRVRDGQQRRDEAIATRGGVVGYRLPPLKADRLPLSRGDTLVMATDGIRSNFSAGVTMEYSPQEIAESILVRYGKDSDDAHVVVARYLGAGS</sequence>
<dbReference type="InterPro" id="IPR039248">
    <property type="entry name" value="Ptase_RsbX"/>
</dbReference>
<evidence type="ECO:0000259" key="1">
    <source>
        <dbReference type="SMART" id="SM00331"/>
    </source>
</evidence>
<dbReference type="OrthoDB" id="479131at2"/>
<dbReference type="Proteomes" id="UP000235777">
    <property type="component" value="Unassembled WGS sequence"/>
</dbReference>
<dbReference type="InterPro" id="IPR001932">
    <property type="entry name" value="PPM-type_phosphatase-like_dom"/>
</dbReference>
<name>A0A2N7X1F1_9BURK</name>
<feature type="domain" description="PPM-type phosphatase" evidence="1">
    <location>
        <begin position="12"/>
        <end position="202"/>
    </location>
</feature>
<dbReference type="STRING" id="863227.GCA_000373005_00607"/>
<dbReference type="InterPro" id="IPR036457">
    <property type="entry name" value="PPM-type-like_dom_sf"/>
</dbReference>
<evidence type="ECO:0000313" key="2">
    <source>
        <dbReference type="EMBL" id="PMS35588.1"/>
    </source>
</evidence>
<organism evidence="2 3">
    <name type="scientific">Trinickia symbiotica</name>
    <dbReference type="NCBI Taxonomy" id="863227"/>
    <lineage>
        <taxon>Bacteria</taxon>
        <taxon>Pseudomonadati</taxon>
        <taxon>Pseudomonadota</taxon>
        <taxon>Betaproteobacteria</taxon>
        <taxon>Burkholderiales</taxon>
        <taxon>Burkholderiaceae</taxon>
        <taxon>Trinickia</taxon>
    </lineage>
</organism>
<accession>A0A2N7X1F1</accession>
<dbReference type="EMBL" id="PNYC01000010">
    <property type="protein sequence ID" value="PMS35588.1"/>
    <property type="molecule type" value="Genomic_DNA"/>
</dbReference>
<protein>
    <submittedName>
        <fullName evidence="2">Stage II sporulation protein E (SpoIIE)</fullName>
    </submittedName>
</protein>
<reference evidence="2 3" key="1">
    <citation type="submission" date="2018-01" db="EMBL/GenBank/DDBJ databases">
        <title>Whole genome analyses suggest that Burkholderia sensu lato contains two further novel genera in the rhizoxinica-symbiotica group Mycetohabitans gen. nov., and Trinickia gen. nov.: implications for the evolution of diazotrophy and nodulation in the Burkholderiaceae.</title>
        <authorList>
            <person name="Estrada-de los Santos P."/>
            <person name="Palmer M."/>
            <person name="Chavez-Ramirez B."/>
            <person name="Beukes C."/>
            <person name="Steenkamp E.T."/>
            <person name="Hirsch A.M."/>
            <person name="Manyaka P."/>
            <person name="Maluk M."/>
            <person name="Lafos M."/>
            <person name="Crook M."/>
            <person name="Gross E."/>
            <person name="Simon M.F."/>
            <person name="Bueno dos Reis Junior F."/>
            <person name="Poole P.S."/>
            <person name="Venter S.N."/>
            <person name="James E.K."/>
        </authorList>
    </citation>
    <scope>NUCLEOTIDE SEQUENCE [LARGE SCALE GENOMIC DNA]</scope>
    <source>
        <strain evidence="2 3">JPY 581</strain>
    </source>
</reference>